<accession>A0A9P6KEC7</accession>
<evidence type="ECO:0000256" key="1">
    <source>
        <dbReference type="ARBA" id="ARBA00004123"/>
    </source>
</evidence>
<dbReference type="Pfam" id="PF23354">
    <property type="entry name" value="TPR_NUP160_120_M"/>
    <property type="match status" value="1"/>
</dbReference>
<dbReference type="InterPro" id="IPR056535">
    <property type="entry name" value="TPR_NUP160_M"/>
</dbReference>
<dbReference type="PANTHER" id="PTHR21286">
    <property type="entry name" value="NUCLEAR PORE COMPLEX PROTEIN NUP160"/>
    <property type="match status" value="1"/>
</dbReference>
<dbReference type="InterPro" id="IPR021717">
    <property type="entry name" value="Nucleoporin_Nup160"/>
</dbReference>
<feature type="domain" description="Nucleoporin Nup120/160 beta-propeller" evidence="4">
    <location>
        <begin position="65"/>
        <end position="576"/>
    </location>
</feature>
<comment type="subcellular location">
    <subcellularLocation>
        <location evidence="1">Nucleus</location>
    </subcellularLocation>
</comment>
<keyword evidence="7" id="KW-1185">Reference proteome</keyword>
<keyword evidence="3" id="KW-0539">Nucleus</keyword>
<evidence type="ECO:0000259" key="4">
    <source>
        <dbReference type="Pfam" id="PF11715"/>
    </source>
</evidence>
<name>A0A9P6KEC7_9FUNG</name>
<dbReference type="InterPro" id="IPR059141">
    <property type="entry name" value="Beta-prop_Nup120_160"/>
</dbReference>
<dbReference type="GO" id="GO:0017056">
    <property type="term" value="F:structural constituent of nuclear pore"/>
    <property type="evidence" value="ECO:0007669"/>
    <property type="project" value="TreeGrafter"/>
</dbReference>
<dbReference type="OrthoDB" id="67716at2759"/>
<gene>
    <name evidence="6" type="ORF">BGW38_001079</name>
</gene>
<evidence type="ECO:0008006" key="8">
    <source>
        <dbReference type="Google" id="ProtNLM"/>
    </source>
</evidence>
<evidence type="ECO:0000256" key="2">
    <source>
        <dbReference type="ARBA" id="ARBA00022448"/>
    </source>
</evidence>
<comment type="caution">
    <text evidence="6">The sequence shown here is derived from an EMBL/GenBank/DDBJ whole genome shotgun (WGS) entry which is preliminary data.</text>
</comment>
<dbReference type="PANTHER" id="PTHR21286:SF0">
    <property type="entry name" value="NUCLEAR PORE COMPLEX PROTEIN NUP160"/>
    <property type="match status" value="1"/>
</dbReference>
<sequence>MWWFKEVPVQPETFVDTQHSVTHVVPFPQHIQSYPYTEQDLAAFASRTYANQGGVFAFPNQYAKSVVWRTKENASTIELVSITSKENTPTRQISFRFHAPILPGIHVAPATPAGGMCITLLTVDSILYRLEIANLSRFATSDAPEGYTSAAHIKWSNHGEPVLFKYVGDRQGAVISSDGSLFLVKTALLAEDAARHEHAEVKVYDLQDDSHLINKIQHASTLQHLYSKLHSVIESKLPVPAGFPDTKTCMEIVALESFATQEDTLLFALYQDRTIRVWSTGRRQCLQTMRVHPSPNESGFVQETIDASSRSKIGIMFNPFMPWVVRLLVYIPTGSDAQLSLFTARLDTTEDVEFIPGATSVLRSDTAAGPGSNKTSLISMVITLNASQTGYTVWGLWESSTRVQVQYMHIDDPESERAQFQQFAKRDLLAGRWWTVSMQAPPSGFIKSMSSIEDSFEATSSYFEDYVFTSGRFSDRTISRALKAFIPDHTLASNVDLQAQVTEALAVKSPKNASRQHKEQQRQDEILAWTKFISTCARIDHVASTPLQLSVAPDTGYVVIVKQDSLSFLTACDDSEILYHTFQDKQSDIANFIATPSSQIRNTYPKIQDQTLRQGIAKVFRAMEFLTRNISDRTSKRLEGAIARLSASNGPRSFIEVFSRDYVDHIVSKADKNRARNLISSCEEPKDVIRQIIAQLLDKADCSPSGLTSSRFILPYEALVAASLQQLAGCRYTIAQNLIVLLVVLFTAPPSTRQRVQEESPLMSDAMRATQSLLVLKWLSTQSVASTSNSTAAQGIEQQLSQMHVQDPSSASGSKLSTTLSYRQSLTGSLLRSIGSDNKKYGSVEFPIYLAIPRAVSKLLYGLGVLNQEAVEESKYHAALAQKLSELGEMALLSRFLDMVPVSSSLAYYRGRVLLSEGKPELAMIQFMTVMTCFGNDIKAVEQELDIMAREYPTSKYNRGQAKPEDYYTHLISLFSAKKAHDQVIQVSKLALSEQGSTPKTTISEKQVRILQGHIFTSAVAIGSYDVAYNAMMHIPGDKLRKEYLSALVTAMCSKGDGAKLSLFAFTGMQEEVERMLCINAQQSAVLSHPDYYKILYAYYSYRGDFRSAAAIMCQYARRLCDGTNPSEEVSTLLAEAAVSYLAAINALHLAGPKSAWVAIPPKEWELQ</sequence>
<evidence type="ECO:0000256" key="3">
    <source>
        <dbReference type="ARBA" id="ARBA00023242"/>
    </source>
</evidence>
<proteinExistence type="predicted"/>
<dbReference type="GO" id="GO:0005643">
    <property type="term" value="C:nuclear pore"/>
    <property type="evidence" value="ECO:0007669"/>
    <property type="project" value="UniProtKB-ARBA"/>
</dbReference>
<dbReference type="EMBL" id="JAABOA010001323">
    <property type="protein sequence ID" value="KAF9581786.1"/>
    <property type="molecule type" value="Genomic_DNA"/>
</dbReference>
<dbReference type="Proteomes" id="UP000780801">
    <property type="component" value="Unassembled WGS sequence"/>
</dbReference>
<evidence type="ECO:0000313" key="6">
    <source>
        <dbReference type="EMBL" id="KAF9581786.1"/>
    </source>
</evidence>
<organism evidence="6 7">
    <name type="scientific">Lunasporangiospora selenospora</name>
    <dbReference type="NCBI Taxonomy" id="979761"/>
    <lineage>
        <taxon>Eukaryota</taxon>
        <taxon>Fungi</taxon>
        <taxon>Fungi incertae sedis</taxon>
        <taxon>Mucoromycota</taxon>
        <taxon>Mortierellomycotina</taxon>
        <taxon>Mortierellomycetes</taxon>
        <taxon>Mortierellales</taxon>
        <taxon>Mortierellaceae</taxon>
        <taxon>Lunasporangiospora</taxon>
    </lineage>
</organism>
<reference evidence="6" key="1">
    <citation type="journal article" date="2020" name="Fungal Divers.">
        <title>Resolving the Mortierellaceae phylogeny through synthesis of multi-gene phylogenetics and phylogenomics.</title>
        <authorList>
            <person name="Vandepol N."/>
            <person name="Liber J."/>
            <person name="Desiro A."/>
            <person name="Na H."/>
            <person name="Kennedy M."/>
            <person name="Barry K."/>
            <person name="Grigoriev I.V."/>
            <person name="Miller A.N."/>
            <person name="O'Donnell K."/>
            <person name="Stajich J.E."/>
            <person name="Bonito G."/>
        </authorList>
    </citation>
    <scope>NUCLEOTIDE SEQUENCE</scope>
    <source>
        <strain evidence="6">KOD1015</strain>
    </source>
</reference>
<feature type="domain" description="NUP160 middle TPR" evidence="5">
    <location>
        <begin position="905"/>
        <end position="1150"/>
    </location>
</feature>
<feature type="non-terminal residue" evidence="6">
    <location>
        <position position="1168"/>
    </location>
</feature>
<keyword evidence="2" id="KW-0813">Transport</keyword>
<protein>
    <recommendedName>
        <fullName evidence="8">Nucleoporin Nup120/160-domain-containing protein</fullName>
    </recommendedName>
</protein>
<evidence type="ECO:0000313" key="7">
    <source>
        <dbReference type="Proteomes" id="UP000780801"/>
    </source>
</evidence>
<dbReference type="AlphaFoldDB" id="A0A9P6KEC7"/>
<evidence type="ECO:0000259" key="5">
    <source>
        <dbReference type="Pfam" id="PF23354"/>
    </source>
</evidence>
<dbReference type="Pfam" id="PF11715">
    <property type="entry name" value="Beta-prop_Nup120_160"/>
    <property type="match status" value="1"/>
</dbReference>